<keyword evidence="2" id="KW-1133">Transmembrane helix</keyword>
<dbReference type="RefSeq" id="WP_345201757.1">
    <property type="nucleotide sequence ID" value="NZ_BAABGM010000002.1"/>
</dbReference>
<dbReference type="EMBL" id="BAABGM010000002">
    <property type="protein sequence ID" value="GAA4398285.1"/>
    <property type="molecule type" value="Genomic_DNA"/>
</dbReference>
<feature type="transmembrane region" description="Helical" evidence="2">
    <location>
        <begin position="337"/>
        <end position="355"/>
    </location>
</feature>
<reference evidence="4" key="1">
    <citation type="journal article" date="2019" name="Int. J. Syst. Evol. Microbiol.">
        <title>The Global Catalogue of Microorganisms (GCM) 10K type strain sequencing project: providing services to taxonomists for standard genome sequencing and annotation.</title>
        <authorList>
            <consortium name="The Broad Institute Genomics Platform"/>
            <consortium name="The Broad Institute Genome Sequencing Center for Infectious Disease"/>
            <person name="Wu L."/>
            <person name="Ma J."/>
        </authorList>
    </citation>
    <scope>NUCLEOTIDE SEQUENCE [LARGE SCALE GENOMIC DNA]</scope>
    <source>
        <strain evidence="4">JCM 17809</strain>
    </source>
</reference>
<feature type="transmembrane region" description="Helical" evidence="2">
    <location>
        <begin position="367"/>
        <end position="387"/>
    </location>
</feature>
<keyword evidence="2" id="KW-0472">Membrane</keyword>
<evidence type="ECO:0000256" key="1">
    <source>
        <dbReference type="SAM" id="MobiDB-lite"/>
    </source>
</evidence>
<feature type="region of interest" description="Disordered" evidence="1">
    <location>
        <begin position="425"/>
        <end position="458"/>
    </location>
</feature>
<feature type="transmembrane region" description="Helical" evidence="2">
    <location>
        <begin position="262"/>
        <end position="281"/>
    </location>
</feature>
<name>A0ABP8JZH1_9MICO</name>
<feature type="transmembrane region" description="Helical" evidence="2">
    <location>
        <begin position="215"/>
        <end position="232"/>
    </location>
</feature>
<comment type="caution">
    <text evidence="3">The sequence shown here is derived from an EMBL/GenBank/DDBJ whole genome shotgun (WGS) entry which is preliminary data.</text>
</comment>
<feature type="transmembrane region" description="Helical" evidence="2">
    <location>
        <begin position="163"/>
        <end position="182"/>
    </location>
</feature>
<keyword evidence="4" id="KW-1185">Reference proteome</keyword>
<keyword evidence="2" id="KW-0812">Transmembrane</keyword>
<feature type="transmembrane region" description="Helical" evidence="2">
    <location>
        <begin position="188"/>
        <end position="208"/>
    </location>
</feature>
<feature type="transmembrane region" description="Helical" evidence="2">
    <location>
        <begin position="238"/>
        <end position="255"/>
    </location>
</feature>
<feature type="transmembrane region" description="Helical" evidence="2">
    <location>
        <begin position="399"/>
        <end position="420"/>
    </location>
</feature>
<protein>
    <recommendedName>
        <fullName evidence="5">Glycosyltransferase RgtA/B/C/D-like domain-containing protein</fullName>
    </recommendedName>
</protein>
<organism evidence="3 4">
    <name type="scientific">Fodinibacter luteus</name>
    <dbReference type="NCBI Taxonomy" id="552064"/>
    <lineage>
        <taxon>Bacteria</taxon>
        <taxon>Bacillati</taxon>
        <taxon>Actinomycetota</taxon>
        <taxon>Actinomycetes</taxon>
        <taxon>Micrococcales</taxon>
        <taxon>Intrasporangiaceae</taxon>
        <taxon>Fodinibacter (ex Wang et al. 2009)</taxon>
    </lineage>
</organism>
<proteinExistence type="predicted"/>
<evidence type="ECO:0000256" key="2">
    <source>
        <dbReference type="SAM" id="Phobius"/>
    </source>
</evidence>
<sequence>MKVIRTTLLLLCGFVVLQAVLFGLLVAGAAVPDRAVATQLVSDLAESRYGPPGAIDRMGGTADTFTECVVAGTGLGRPDLGVVDRAALMPRLASCNGGDVQIRAVVSGEEIDGLGYYFRYWAGYTVVTKPAIAWWGLGGLRVLVGAILVAALLGLVWAVSRTVSALAAAALVAPLVVASNVMSTPSTSLSQALSIATYLGCAAGTALAASRSMSWGLLSVGVSAALFCFMDLLTTPAAAWMLSVAVAAGVTWVRTKGLKDTSFSMVVAGALWPLAFAATWASRWIIAVPAAGAGVVRRDVVDKMLFRSSGAAEGVRPSLGVPTSVNVRYWFEHVPTARVAIAAVALLVLVMMTVMVRRALRGGPDGFRPLVAAGVIGLPAGIAVVWYEVLSNHSQIHEFFTYRNLPVALGVVGFAVVAAAERRSSVAAAPEAESATERPVFAQAPRNDSRDEGTRTPV</sequence>
<feature type="transmembrane region" description="Helical" evidence="2">
    <location>
        <begin position="132"/>
        <end position="156"/>
    </location>
</feature>
<feature type="compositionally biased region" description="Basic and acidic residues" evidence="1">
    <location>
        <begin position="447"/>
        <end position="458"/>
    </location>
</feature>
<evidence type="ECO:0000313" key="3">
    <source>
        <dbReference type="EMBL" id="GAA4398285.1"/>
    </source>
</evidence>
<evidence type="ECO:0000313" key="4">
    <source>
        <dbReference type="Proteomes" id="UP001500945"/>
    </source>
</evidence>
<dbReference type="Proteomes" id="UP001500945">
    <property type="component" value="Unassembled WGS sequence"/>
</dbReference>
<gene>
    <name evidence="3" type="ORF">GCM10023168_04220</name>
</gene>
<evidence type="ECO:0008006" key="5">
    <source>
        <dbReference type="Google" id="ProtNLM"/>
    </source>
</evidence>
<accession>A0ABP8JZH1</accession>